<evidence type="ECO:0000313" key="1">
    <source>
        <dbReference type="EMBL" id="KAI4318648.1"/>
    </source>
</evidence>
<evidence type="ECO:0000313" key="2">
    <source>
        <dbReference type="Proteomes" id="UP001057402"/>
    </source>
</evidence>
<organism evidence="1 2">
    <name type="scientific">Melastoma candidum</name>
    <dbReference type="NCBI Taxonomy" id="119954"/>
    <lineage>
        <taxon>Eukaryota</taxon>
        <taxon>Viridiplantae</taxon>
        <taxon>Streptophyta</taxon>
        <taxon>Embryophyta</taxon>
        <taxon>Tracheophyta</taxon>
        <taxon>Spermatophyta</taxon>
        <taxon>Magnoliopsida</taxon>
        <taxon>eudicotyledons</taxon>
        <taxon>Gunneridae</taxon>
        <taxon>Pentapetalae</taxon>
        <taxon>rosids</taxon>
        <taxon>malvids</taxon>
        <taxon>Myrtales</taxon>
        <taxon>Melastomataceae</taxon>
        <taxon>Melastomatoideae</taxon>
        <taxon>Melastomateae</taxon>
        <taxon>Melastoma</taxon>
    </lineage>
</organism>
<dbReference type="Proteomes" id="UP001057402">
    <property type="component" value="Chromosome 10"/>
</dbReference>
<protein>
    <submittedName>
        <fullName evidence="1">Uncharacterized protein</fullName>
    </submittedName>
</protein>
<reference evidence="2" key="1">
    <citation type="journal article" date="2023" name="Front. Plant Sci.">
        <title>Chromosomal-level genome assembly of Melastoma candidum provides insights into trichome evolution.</title>
        <authorList>
            <person name="Zhong Y."/>
            <person name="Wu W."/>
            <person name="Sun C."/>
            <person name="Zou P."/>
            <person name="Liu Y."/>
            <person name="Dai S."/>
            <person name="Zhou R."/>
        </authorList>
    </citation>
    <scope>NUCLEOTIDE SEQUENCE [LARGE SCALE GENOMIC DNA]</scope>
</reference>
<dbReference type="EMBL" id="CM042889">
    <property type="protein sequence ID" value="KAI4318648.1"/>
    <property type="molecule type" value="Genomic_DNA"/>
</dbReference>
<comment type="caution">
    <text evidence="1">The sequence shown here is derived from an EMBL/GenBank/DDBJ whole genome shotgun (WGS) entry which is preliminary data.</text>
</comment>
<accession>A0ACB9M3X4</accession>
<keyword evidence="2" id="KW-1185">Reference proteome</keyword>
<gene>
    <name evidence="1" type="ORF">MLD38_032324</name>
</gene>
<sequence length="69" mass="7680">MSGAFMTNNGWGHKGEKLQLFSEEGQNHVQWTPVNVPGEAITWYKTYFNIPEGHDPVALRFTGLGKGMA</sequence>
<name>A0ACB9M3X4_9MYRT</name>
<proteinExistence type="predicted"/>